<keyword evidence="1" id="KW-0732">Signal</keyword>
<accession>A0A927GUH1</accession>
<evidence type="ECO:0000256" key="1">
    <source>
        <dbReference type="SAM" id="SignalP"/>
    </source>
</evidence>
<dbReference type="EMBL" id="JACXIZ010000044">
    <property type="protein sequence ID" value="MBD2847697.1"/>
    <property type="molecule type" value="Genomic_DNA"/>
</dbReference>
<comment type="caution">
    <text evidence="2">The sequence shown here is derived from an EMBL/GenBank/DDBJ whole genome shotgun (WGS) entry which is preliminary data.</text>
</comment>
<evidence type="ECO:0000313" key="2">
    <source>
        <dbReference type="EMBL" id="MBD2847697.1"/>
    </source>
</evidence>
<dbReference type="Proteomes" id="UP000621560">
    <property type="component" value="Unassembled WGS sequence"/>
</dbReference>
<name>A0A927GUH1_9BACL</name>
<protein>
    <recommendedName>
        <fullName evidence="4">YtkA-like domain-containing protein</fullName>
    </recommendedName>
</protein>
<proteinExistence type="predicted"/>
<feature type="signal peptide" evidence="1">
    <location>
        <begin position="1"/>
        <end position="25"/>
    </location>
</feature>
<evidence type="ECO:0008006" key="4">
    <source>
        <dbReference type="Google" id="ProtNLM"/>
    </source>
</evidence>
<reference evidence="2" key="1">
    <citation type="submission" date="2020-09" db="EMBL/GenBank/DDBJ databases">
        <title>A novel bacterium of genus Paenibacillus, isolated from South China Sea.</title>
        <authorList>
            <person name="Huang H."/>
            <person name="Mo K."/>
            <person name="Hu Y."/>
        </authorList>
    </citation>
    <scope>NUCLEOTIDE SEQUENCE</scope>
    <source>
        <strain evidence="2">IB182496</strain>
    </source>
</reference>
<organism evidence="2 3">
    <name type="scientific">Paenibacillus sabuli</name>
    <dbReference type="NCBI Taxonomy" id="2772509"/>
    <lineage>
        <taxon>Bacteria</taxon>
        <taxon>Bacillati</taxon>
        <taxon>Bacillota</taxon>
        <taxon>Bacilli</taxon>
        <taxon>Bacillales</taxon>
        <taxon>Paenibacillaceae</taxon>
        <taxon>Paenibacillus</taxon>
    </lineage>
</organism>
<sequence length="133" mass="14050">MTNHSKWQARTLPVLVLLLAGLLGACGQEPAPPATIDDPMAVAATIETTPAPPIAGEPAELRAVISGAELDESADITLDVRVDGEAQLFDASYEADSVFAGEFTFPAAGTYEVFVHIYVGDLHLTKKDEVVVE</sequence>
<keyword evidence="3" id="KW-1185">Reference proteome</keyword>
<dbReference type="PROSITE" id="PS51257">
    <property type="entry name" value="PROKAR_LIPOPROTEIN"/>
    <property type="match status" value="1"/>
</dbReference>
<evidence type="ECO:0000313" key="3">
    <source>
        <dbReference type="Proteomes" id="UP000621560"/>
    </source>
</evidence>
<dbReference type="RefSeq" id="WP_190920804.1">
    <property type="nucleotide sequence ID" value="NZ_JACXIZ010000044.1"/>
</dbReference>
<dbReference type="AlphaFoldDB" id="A0A927GUH1"/>
<gene>
    <name evidence="2" type="ORF">IDH44_21100</name>
</gene>
<feature type="chain" id="PRO_5038570898" description="YtkA-like domain-containing protein" evidence="1">
    <location>
        <begin position="26"/>
        <end position="133"/>
    </location>
</feature>